<protein>
    <submittedName>
        <fullName evidence="2">Uncharacterized protein</fullName>
    </submittedName>
</protein>
<comment type="caution">
    <text evidence="2">The sequence shown here is derived from an EMBL/GenBank/DDBJ whole genome shotgun (WGS) entry which is preliminary data.</text>
</comment>
<feature type="compositionally biased region" description="Basic and acidic residues" evidence="1">
    <location>
        <begin position="40"/>
        <end position="88"/>
    </location>
</feature>
<evidence type="ECO:0000313" key="3">
    <source>
        <dbReference type="Proteomes" id="UP001149074"/>
    </source>
</evidence>
<organism evidence="2 3">
    <name type="scientific">Penicillium argentinense</name>
    <dbReference type="NCBI Taxonomy" id="1131581"/>
    <lineage>
        <taxon>Eukaryota</taxon>
        <taxon>Fungi</taxon>
        <taxon>Dikarya</taxon>
        <taxon>Ascomycota</taxon>
        <taxon>Pezizomycotina</taxon>
        <taxon>Eurotiomycetes</taxon>
        <taxon>Eurotiomycetidae</taxon>
        <taxon>Eurotiales</taxon>
        <taxon>Aspergillaceae</taxon>
        <taxon>Penicillium</taxon>
    </lineage>
</organism>
<keyword evidence="3" id="KW-1185">Reference proteome</keyword>
<reference evidence="2" key="1">
    <citation type="submission" date="2022-11" db="EMBL/GenBank/DDBJ databases">
        <authorList>
            <person name="Petersen C."/>
        </authorList>
    </citation>
    <scope>NUCLEOTIDE SEQUENCE</scope>
    <source>
        <strain evidence="2">IBT 30761</strain>
    </source>
</reference>
<reference evidence="2" key="2">
    <citation type="journal article" date="2023" name="IMA Fungus">
        <title>Comparative genomic study of the Penicillium genus elucidates a diverse pangenome and 15 lateral gene transfer events.</title>
        <authorList>
            <person name="Petersen C."/>
            <person name="Sorensen T."/>
            <person name="Nielsen M.R."/>
            <person name="Sondergaard T.E."/>
            <person name="Sorensen J.L."/>
            <person name="Fitzpatrick D.A."/>
            <person name="Frisvad J.C."/>
            <person name="Nielsen K.L."/>
        </authorList>
    </citation>
    <scope>NUCLEOTIDE SEQUENCE</scope>
    <source>
        <strain evidence="2">IBT 30761</strain>
    </source>
</reference>
<sequence>MTQKTRRANTRLPRKPLTNSTNTPIPTVATEEAQQEPLETDQHLVREVPEEVHEEPRPTAGDGRKEPPADALVEAHEDAQLPPAHDDGANEAVSSPYSFRGKRKYWGPDGESLLPTERHKSISKKKKDHIGKDPQRSRKARRTSQGSYKARQK</sequence>
<name>A0A9W9FCR3_9EURO</name>
<feature type="compositionally biased region" description="Basic residues" evidence="1">
    <location>
        <begin position="1"/>
        <end position="14"/>
    </location>
</feature>
<feature type="region of interest" description="Disordered" evidence="1">
    <location>
        <begin position="1"/>
        <end position="153"/>
    </location>
</feature>
<dbReference type="AlphaFoldDB" id="A0A9W9FCR3"/>
<evidence type="ECO:0000313" key="2">
    <source>
        <dbReference type="EMBL" id="KAJ5097835.1"/>
    </source>
</evidence>
<dbReference type="Proteomes" id="UP001149074">
    <property type="component" value="Unassembled WGS sequence"/>
</dbReference>
<gene>
    <name evidence="2" type="ORF">N7532_004836</name>
</gene>
<dbReference type="RefSeq" id="XP_056473489.1">
    <property type="nucleotide sequence ID" value="XM_056617330.1"/>
</dbReference>
<accession>A0A9W9FCR3</accession>
<evidence type="ECO:0000256" key="1">
    <source>
        <dbReference type="SAM" id="MobiDB-lite"/>
    </source>
</evidence>
<dbReference type="GeneID" id="81356309"/>
<proteinExistence type="predicted"/>
<dbReference type="EMBL" id="JAPQKI010000005">
    <property type="protein sequence ID" value="KAJ5097835.1"/>
    <property type="molecule type" value="Genomic_DNA"/>
</dbReference>